<dbReference type="GO" id="GO:0008168">
    <property type="term" value="F:methyltransferase activity"/>
    <property type="evidence" value="ECO:0007669"/>
    <property type="project" value="UniProtKB-KW"/>
</dbReference>
<dbReference type="InterPro" id="IPR029063">
    <property type="entry name" value="SAM-dependent_MTases_sf"/>
</dbReference>
<dbReference type="SUPFAM" id="SSF53335">
    <property type="entry name" value="S-adenosyl-L-methionine-dependent methyltransferases"/>
    <property type="match status" value="1"/>
</dbReference>
<keyword evidence="2" id="KW-0808">Transferase</keyword>
<keyword evidence="2" id="KW-0489">Methyltransferase</keyword>
<gene>
    <name evidence="2" type="ORF">P8935_05275</name>
</gene>
<dbReference type="InterPro" id="IPR041698">
    <property type="entry name" value="Methyltransf_25"/>
</dbReference>
<dbReference type="CDD" id="cd02440">
    <property type="entry name" value="AdoMet_MTases"/>
    <property type="match status" value="1"/>
</dbReference>
<evidence type="ECO:0000259" key="1">
    <source>
        <dbReference type="Pfam" id="PF13649"/>
    </source>
</evidence>
<name>A0AAU7DLE9_9BACT</name>
<reference evidence="2" key="1">
    <citation type="submission" date="2023-03" db="EMBL/GenBank/DDBJ databases">
        <title>Edaphobacter sp.</title>
        <authorList>
            <person name="Huber K.J."/>
            <person name="Papendorf J."/>
            <person name="Pilke C."/>
            <person name="Bunk B."/>
            <person name="Sproeer C."/>
            <person name="Pester M."/>
        </authorList>
    </citation>
    <scope>NUCLEOTIDE SEQUENCE</scope>
    <source>
        <strain evidence="2">DSM 110680</strain>
    </source>
</reference>
<sequence>MAEFHNRTRRSSSITGKLLWSGRVLELPVYWLLRTSDLAREGFENSGSYRFADHIYRGQPSGSYGIGRWLDKRILRMRAVESFRSRFFMARDELCEFLQERSKDHASLDVLSVPCGIPREFVAAVEQFREAGGVTTGIRFHVLDLDDDVLRQAETFTGQHGIALIAHHGDALDVSTYAGEFDFVTSTGLGEFLDDEQLAKLYAAFHRVLRPGGVMVTSAMRCLRFSDYLLRLAELRVQYRSADDLAATARRAGFLRLATSADRHGIQGFLKATK</sequence>
<evidence type="ECO:0000313" key="2">
    <source>
        <dbReference type="EMBL" id="XBH18724.1"/>
    </source>
</evidence>
<organism evidence="2">
    <name type="scientific">Telmatobacter sp. DSM 110680</name>
    <dbReference type="NCBI Taxonomy" id="3036704"/>
    <lineage>
        <taxon>Bacteria</taxon>
        <taxon>Pseudomonadati</taxon>
        <taxon>Acidobacteriota</taxon>
        <taxon>Terriglobia</taxon>
        <taxon>Terriglobales</taxon>
        <taxon>Acidobacteriaceae</taxon>
        <taxon>Telmatobacter</taxon>
    </lineage>
</organism>
<dbReference type="RefSeq" id="WP_348263942.1">
    <property type="nucleotide sequence ID" value="NZ_CP121196.1"/>
</dbReference>
<feature type="domain" description="Methyltransferase" evidence="1">
    <location>
        <begin position="138"/>
        <end position="213"/>
    </location>
</feature>
<dbReference type="Pfam" id="PF13649">
    <property type="entry name" value="Methyltransf_25"/>
    <property type="match status" value="1"/>
</dbReference>
<dbReference type="EC" id="2.1.-.-" evidence="2"/>
<dbReference type="GO" id="GO:0032259">
    <property type="term" value="P:methylation"/>
    <property type="evidence" value="ECO:0007669"/>
    <property type="project" value="UniProtKB-KW"/>
</dbReference>
<dbReference type="EMBL" id="CP121196">
    <property type="protein sequence ID" value="XBH18724.1"/>
    <property type="molecule type" value="Genomic_DNA"/>
</dbReference>
<dbReference type="Gene3D" id="3.40.50.150">
    <property type="entry name" value="Vaccinia Virus protein VP39"/>
    <property type="match status" value="1"/>
</dbReference>
<accession>A0AAU7DLE9</accession>
<protein>
    <submittedName>
        <fullName evidence="2">Class I SAM-dependent methyltransferase</fullName>
        <ecNumber evidence="2">2.1.-.-</ecNumber>
    </submittedName>
</protein>
<proteinExistence type="predicted"/>
<dbReference type="AlphaFoldDB" id="A0AAU7DLE9"/>